<keyword evidence="17 21" id="KW-0443">Lipid metabolism</keyword>
<comment type="catalytic activity">
    <reaction evidence="21">
        <text>a 1,2-diacyl-sn-glycerol + ATP = a 1,2-diacyl-sn-glycero-3-phosphate + ADP + H(+)</text>
        <dbReference type="Rhea" id="RHEA:10272"/>
        <dbReference type="ChEBI" id="CHEBI:15378"/>
        <dbReference type="ChEBI" id="CHEBI:17815"/>
        <dbReference type="ChEBI" id="CHEBI:30616"/>
        <dbReference type="ChEBI" id="CHEBI:58608"/>
        <dbReference type="ChEBI" id="CHEBI:456216"/>
        <dbReference type="EC" id="2.7.1.107"/>
    </reaction>
</comment>
<evidence type="ECO:0000256" key="12">
    <source>
        <dbReference type="ARBA" id="ARBA00022741"/>
    </source>
</evidence>
<dbReference type="CDD" id="cd14264">
    <property type="entry name" value="DAGK_IM"/>
    <property type="match status" value="1"/>
</dbReference>
<evidence type="ECO:0000256" key="2">
    <source>
        <dbReference type="ARBA" id="ARBA00004429"/>
    </source>
</evidence>
<dbReference type="EMBL" id="JBBKZU010000001">
    <property type="protein sequence ID" value="MEJ8809474.1"/>
    <property type="molecule type" value="Genomic_DNA"/>
</dbReference>
<evidence type="ECO:0000256" key="9">
    <source>
        <dbReference type="ARBA" id="ARBA00022679"/>
    </source>
</evidence>
<keyword evidence="14 21" id="KW-0067">ATP-binding</keyword>
<keyword evidence="15" id="KW-0460">Magnesium</keyword>
<dbReference type="Proteomes" id="UP001365846">
    <property type="component" value="Unassembled WGS sequence"/>
</dbReference>
<comment type="caution">
    <text evidence="22">The sequence shown here is derived from an EMBL/GenBank/DDBJ whole genome shotgun (WGS) entry which is preliminary data.</text>
</comment>
<feature type="transmembrane region" description="Helical" evidence="21">
    <location>
        <begin position="54"/>
        <end position="73"/>
    </location>
</feature>
<evidence type="ECO:0000256" key="11">
    <source>
        <dbReference type="ARBA" id="ARBA00022723"/>
    </source>
</evidence>
<dbReference type="RefSeq" id="WP_340354821.1">
    <property type="nucleotide sequence ID" value="NZ_JBBKZU010000001.1"/>
</dbReference>
<comment type="function">
    <text evidence="21">Catalyzes the ATP-dependent phosphorylation of sn-l,2-diacylglycerol (DAG) to phosphatidic acid. Involved in the recycling of diacylglycerol produced as a by-product during membrane-derived oligosaccharide (MDO) biosynthesis.</text>
</comment>
<evidence type="ECO:0000256" key="17">
    <source>
        <dbReference type="ARBA" id="ARBA00023098"/>
    </source>
</evidence>
<keyword evidence="19" id="KW-0594">Phospholipid biosynthesis</keyword>
<sequence>MGGHPARYLEAAEQVVSATDPLVNPQKSRRGLIRVWHATMISLHGLREGWREPAFRQEVLFAIVMLPAAFWIGRSWVETALLIALVAIVLIVELLNSGIEAAIDRVGPEWHSFSKKAKDLGSAAVLLSILLCGGVWIAALWQRFAT</sequence>
<evidence type="ECO:0000313" key="22">
    <source>
        <dbReference type="EMBL" id="MEJ8809474.1"/>
    </source>
</evidence>
<keyword evidence="23" id="KW-1185">Reference proteome</keyword>
<keyword evidence="10 21" id="KW-0812">Transmembrane</keyword>
<comment type="subcellular location">
    <subcellularLocation>
        <location evidence="2 21">Cell inner membrane</location>
        <topology evidence="2 21">Multi-pass membrane protein</topology>
    </subcellularLocation>
</comment>
<dbReference type="EC" id="2.7.1.107" evidence="4 21"/>
<dbReference type="PANTHER" id="PTHR34299">
    <property type="entry name" value="DIACYLGLYCEROL KINASE"/>
    <property type="match status" value="1"/>
</dbReference>
<evidence type="ECO:0000256" key="1">
    <source>
        <dbReference type="ARBA" id="ARBA00001946"/>
    </source>
</evidence>
<dbReference type="GO" id="GO:0004143">
    <property type="term" value="F:ATP-dependent diacylglycerol kinase activity"/>
    <property type="evidence" value="ECO:0007669"/>
    <property type="project" value="UniProtKB-EC"/>
</dbReference>
<protein>
    <recommendedName>
        <fullName evidence="5 21">Diacylglycerol kinase</fullName>
        <ecNumber evidence="4 21">2.7.1.107</ecNumber>
    </recommendedName>
</protein>
<dbReference type="InterPro" id="IPR000829">
    <property type="entry name" value="DAGK"/>
</dbReference>
<dbReference type="InterPro" id="IPR033718">
    <property type="entry name" value="DAGK_prok"/>
</dbReference>
<comment type="cofactor">
    <cofactor evidence="1">
        <name>Mg(2+)</name>
        <dbReference type="ChEBI" id="CHEBI:18420"/>
    </cofactor>
</comment>
<evidence type="ECO:0000256" key="21">
    <source>
        <dbReference type="RuleBase" id="RU363065"/>
    </source>
</evidence>
<keyword evidence="12 21" id="KW-0547">Nucleotide-binding</keyword>
<dbReference type="PANTHER" id="PTHR34299:SF1">
    <property type="entry name" value="DIACYLGLYCEROL KINASE"/>
    <property type="match status" value="1"/>
</dbReference>
<evidence type="ECO:0000256" key="15">
    <source>
        <dbReference type="ARBA" id="ARBA00022842"/>
    </source>
</evidence>
<evidence type="ECO:0000256" key="5">
    <source>
        <dbReference type="ARBA" id="ARBA00017575"/>
    </source>
</evidence>
<evidence type="ECO:0000256" key="16">
    <source>
        <dbReference type="ARBA" id="ARBA00022989"/>
    </source>
</evidence>
<comment type="similarity">
    <text evidence="3 21">Belongs to the bacterial diacylglycerol kinase family.</text>
</comment>
<keyword evidence="18 21" id="KW-0472">Membrane</keyword>
<keyword evidence="9 21" id="KW-0808">Transferase</keyword>
<keyword evidence="13 21" id="KW-0418">Kinase</keyword>
<evidence type="ECO:0000256" key="3">
    <source>
        <dbReference type="ARBA" id="ARBA00005967"/>
    </source>
</evidence>
<evidence type="ECO:0000313" key="23">
    <source>
        <dbReference type="Proteomes" id="UP001365846"/>
    </source>
</evidence>
<evidence type="ECO:0000256" key="20">
    <source>
        <dbReference type="ARBA" id="ARBA00023264"/>
    </source>
</evidence>
<dbReference type="Gene3D" id="1.10.287.3610">
    <property type="match status" value="1"/>
</dbReference>
<gene>
    <name evidence="22" type="ORF">WKW77_00235</name>
</gene>
<organism evidence="22 23">
    <name type="scientific">Variovorax ureilyticus</name>
    <dbReference type="NCBI Taxonomy" id="1836198"/>
    <lineage>
        <taxon>Bacteria</taxon>
        <taxon>Pseudomonadati</taxon>
        <taxon>Pseudomonadota</taxon>
        <taxon>Betaproteobacteria</taxon>
        <taxon>Burkholderiales</taxon>
        <taxon>Comamonadaceae</taxon>
        <taxon>Variovorax</taxon>
    </lineage>
</organism>
<feature type="transmembrane region" description="Helical" evidence="21">
    <location>
        <begin position="79"/>
        <end position="99"/>
    </location>
</feature>
<evidence type="ECO:0000256" key="10">
    <source>
        <dbReference type="ARBA" id="ARBA00022692"/>
    </source>
</evidence>
<evidence type="ECO:0000256" key="14">
    <source>
        <dbReference type="ARBA" id="ARBA00022840"/>
    </source>
</evidence>
<feature type="transmembrane region" description="Helical" evidence="21">
    <location>
        <begin position="120"/>
        <end position="141"/>
    </location>
</feature>
<reference evidence="22 23" key="1">
    <citation type="submission" date="2024-03" db="EMBL/GenBank/DDBJ databases">
        <title>Novel species of the genus Variovorax.</title>
        <authorList>
            <person name="Liu Q."/>
            <person name="Xin Y.-H."/>
        </authorList>
    </citation>
    <scope>NUCLEOTIDE SEQUENCE [LARGE SCALE GENOMIC DNA]</scope>
    <source>
        <strain evidence="22 23">KACC 18899</strain>
    </source>
</reference>
<evidence type="ECO:0000256" key="19">
    <source>
        <dbReference type="ARBA" id="ARBA00023209"/>
    </source>
</evidence>
<proteinExistence type="inferred from homology"/>
<keyword evidence="16 21" id="KW-1133">Transmembrane helix</keyword>
<dbReference type="Pfam" id="PF01219">
    <property type="entry name" value="DAGK_prokar"/>
    <property type="match status" value="1"/>
</dbReference>
<keyword evidence="8 21" id="KW-0997">Cell inner membrane</keyword>
<name>A0ABU8V766_9BURK</name>
<dbReference type="InterPro" id="IPR036945">
    <property type="entry name" value="DAGK_sf"/>
</dbReference>
<evidence type="ECO:0000256" key="7">
    <source>
        <dbReference type="ARBA" id="ARBA00022516"/>
    </source>
</evidence>
<keyword evidence="7" id="KW-0444">Lipid biosynthesis</keyword>
<accession>A0ABU8V766</accession>
<evidence type="ECO:0000256" key="8">
    <source>
        <dbReference type="ARBA" id="ARBA00022519"/>
    </source>
</evidence>
<keyword evidence="11" id="KW-0479">Metal-binding</keyword>
<keyword evidence="6" id="KW-1003">Cell membrane</keyword>
<evidence type="ECO:0000256" key="6">
    <source>
        <dbReference type="ARBA" id="ARBA00022475"/>
    </source>
</evidence>
<keyword evidence="20 21" id="KW-1208">Phospholipid metabolism</keyword>
<evidence type="ECO:0000256" key="18">
    <source>
        <dbReference type="ARBA" id="ARBA00023136"/>
    </source>
</evidence>
<evidence type="ECO:0000256" key="13">
    <source>
        <dbReference type="ARBA" id="ARBA00022777"/>
    </source>
</evidence>
<evidence type="ECO:0000256" key="4">
    <source>
        <dbReference type="ARBA" id="ARBA00012133"/>
    </source>
</evidence>